<evidence type="ECO:0000313" key="3">
    <source>
        <dbReference type="Proteomes" id="UP001156441"/>
    </source>
</evidence>
<dbReference type="Proteomes" id="UP001156441">
    <property type="component" value="Unassembled WGS sequence"/>
</dbReference>
<comment type="caution">
    <text evidence="2">The sequence shown here is derived from an EMBL/GenBank/DDBJ whole genome shotgun (WGS) entry which is preliminary data.</text>
</comment>
<protein>
    <recommendedName>
        <fullName evidence="4">DUF4350 domain-containing protein</fullName>
    </recommendedName>
</protein>
<dbReference type="RefSeq" id="WP_260189236.1">
    <property type="nucleotide sequence ID" value="NZ_JAFFZE010000004.1"/>
</dbReference>
<feature type="transmembrane region" description="Helical" evidence="1">
    <location>
        <begin position="208"/>
        <end position="229"/>
    </location>
</feature>
<evidence type="ECO:0000313" key="2">
    <source>
        <dbReference type="EMBL" id="MCT2581878.1"/>
    </source>
</evidence>
<evidence type="ECO:0008006" key="4">
    <source>
        <dbReference type="Google" id="ProtNLM"/>
    </source>
</evidence>
<feature type="transmembrane region" description="Helical" evidence="1">
    <location>
        <begin position="12"/>
        <end position="31"/>
    </location>
</feature>
<gene>
    <name evidence="2" type="ORF">JT362_01930</name>
</gene>
<keyword evidence="1" id="KW-0812">Transmembrane</keyword>
<sequence length="317" mass="34225">MRAKRWLGVPRWLYAAVALGVAVCFLVFGAAKPPEPVPDEVSKVVAGLRDTSVYEEPGAPGIIDAELARDLIGDRAIVLVLLAGEIRDDRTARTDPRAERCAAIADLVATSVVILYAFDDDGDYAAEYCVGPEFVNADNPVEEEDYVSGVVGAVHLGTHFRVTDTDRFAEVEEYVYAFDQYTMRDSPNGVPRRGVVVPPPPTPDALQAWQVALALGGIIAGAVALFVLLRAAGGLAGRKGTRAAEARTRTEKVNARLNRLADTVLHPERPPDAAAARRQADLAERYVLLLGEVESARTPADLTEVERELTELEEAAR</sequence>
<keyword evidence="1" id="KW-0472">Membrane</keyword>
<evidence type="ECO:0000256" key="1">
    <source>
        <dbReference type="SAM" id="Phobius"/>
    </source>
</evidence>
<organism evidence="2 3">
    <name type="scientific">Actinophytocola gossypii</name>
    <dbReference type="NCBI Taxonomy" id="2812003"/>
    <lineage>
        <taxon>Bacteria</taxon>
        <taxon>Bacillati</taxon>
        <taxon>Actinomycetota</taxon>
        <taxon>Actinomycetes</taxon>
        <taxon>Pseudonocardiales</taxon>
        <taxon>Pseudonocardiaceae</taxon>
    </lineage>
</organism>
<proteinExistence type="predicted"/>
<name>A0ABT2J200_9PSEU</name>
<reference evidence="2 3" key="1">
    <citation type="submission" date="2021-02" db="EMBL/GenBank/DDBJ databases">
        <title>Actinophytocola xerophila sp. nov., isolated from soil of cotton cropping field.</title>
        <authorList>
            <person name="Huang R."/>
            <person name="Chen X."/>
            <person name="Ge X."/>
            <person name="Liu W."/>
        </authorList>
    </citation>
    <scope>NUCLEOTIDE SEQUENCE [LARGE SCALE GENOMIC DNA]</scope>
    <source>
        <strain evidence="2 3">S1-96</strain>
    </source>
</reference>
<keyword evidence="1" id="KW-1133">Transmembrane helix</keyword>
<dbReference type="EMBL" id="JAFFZE010000004">
    <property type="protein sequence ID" value="MCT2581878.1"/>
    <property type="molecule type" value="Genomic_DNA"/>
</dbReference>
<accession>A0ABT2J200</accession>
<keyword evidence="3" id="KW-1185">Reference proteome</keyword>